<protein>
    <submittedName>
        <fullName evidence="10">LexA/Signal peptidase</fullName>
    </submittedName>
</protein>
<evidence type="ECO:0000313" key="11">
    <source>
        <dbReference type="Proteomes" id="UP000054144"/>
    </source>
</evidence>
<dbReference type="InterPro" id="IPR000223">
    <property type="entry name" value="Pept_S26A_signal_pept_1"/>
</dbReference>
<dbReference type="GO" id="GO:0042720">
    <property type="term" value="C:mitochondrial inner membrane peptidase complex"/>
    <property type="evidence" value="ECO:0007669"/>
    <property type="project" value="TreeGrafter"/>
</dbReference>
<evidence type="ECO:0000256" key="6">
    <source>
        <dbReference type="ARBA" id="ARBA00038445"/>
    </source>
</evidence>
<dbReference type="PRINTS" id="PR00727">
    <property type="entry name" value="LEADERPTASE"/>
</dbReference>
<gene>
    <name evidence="10" type="ORF">FISHEDRAFT_49244</name>
</gene>
<dbReference type="SUPFAM" id="SSF51306">
    <property type="entry name" value="LexA/Signal peptidase"/>
    <property type="match status" value="1"/>
</dbReference>
<dbReference type="OrthoDB" id="308440at2759"/>
<evidence type="ECO:0000256" key="8">
    <source>
        <dbReference type="SAM" id="Phobius"/>
    </source>
</evidence>
<evidence type="ECO:0000313" key="10">
    <source>
        <dbReference type="EMBL" id="KIY45358.1"/>
    </source>
</evidence>
<keyword evidence="2" id="KW-0999">Mitochondrion inner membrane</keyword>
<feature type="active site" evidence="7">
    <location>
        <position position="69"/>
    </location>
</feature>
<evidence type="ECO:0000256" key="4">
    <source>
        <dbReference type="ARBA" id="ARBA00023128"/>
    </source>
</evidence>
<evidence type="ECO:0000256" key="1">
    <source>
        <dbReference type="ARBA" id="ARBA00004273"/>
    </source>
</evidence>
<keyword evidence="8" id="KW-0812">Transmembrane</keyword>
<keyword evidence="4" id="KW-0496">Mitochondrion</keyword>
<feature type="transmembrane region" description="Helical" evidence="8">
    <location>
        <begin position="136"/>
        <end position="155"/>
    </location>
</feature>
<keyword evidence="3" id="KW-0378">Hydrolase</keyword>
<evidence type="ECO:0000259" key="9">
    <source>
        <dbReference type="Pfam" id="PF10502"/>
    </source>
</evidence>
<evidence type="ECO:0000256" key="5">
    <source>
        <dbReference type="ARBA" id="ARBA00023136"/>
    </source>
</evidence>
<comment type="similarity">
    <text evidence="6">Belongs to the peptidase S26 family. IMP1 subfamily.</text>
</comment>
<keyword evidence="5 8" id="KW-0472">Membrane</keyword>
<organism evidence="10 11">
    <name type="scientific">Fistulina hepatica ATCC 64428</name>
    <dbReference type="NCBI Taxonomy" id="1128425"/>
    <lineage>
        <taxon>Eukaryota</taxon>
        <taxon>Fungi</taxon>
        <taxon>Dikarya</taxon>
        <taxon>Basidiomycota</taxon>
        <taxon>Agaricomycotina</taxon>
        <taxon>Agaricomycetes</taxon>
        <taxon>Agaricomycetidae</taxon>
        <taxon>Agaricales</taxon>
        <taxon>Fistulinaceae</taxon>
        <taxon>Fistulina</taxon>
    </lineage>
</organism>
<feature type="domain" description="Peptidase S26" evidence="9">
    <location>
        <begin position="4"/>
        <end position="82"/>
    </location>
</feature>
<dbReference type="InterPro" id="IPR052064">
    <property type="entry name" value="Mito_IMP1_subunit"/>
</dbReference>
<dbReference type="InterPro" id="IPR019533">
    <property type="entry name" value="Peptidase_S26"/>
</dbReference>
<dbReference type="PROSITE" id="PS00760">
    <property type="entry name" value="SPASE_I_2"/>
    <property type="match status" value="1"/>
</dbReference>
<comment type="subcellular location">
    <subcellularLocation>
        <location evidence="1">Mitochondrion inner membrane</location>
    </subcellularLocation>
</comment>
<keyword evidence="8" id="KW-1133">Transmembrane helix</keyword>
<dbReference type="InterPro" id="IPR036286">
    <property type="entry name" value="LexA/Signal_pep-like_sf"/>
</dbReference>
<dbReference type="Proteomes" id="UP000054144">
    <property type="component" value="Unassembled WGS sequence"/>
</dbReference>
<feature type="non-terminal residue" evidence="10">
    <location>
        <position position="1"/>
    </location>
</feature>
<evidence type="ECO:0000256" key="3">
    <source>
        <dbReference type="ARBA" id="ARBA00022801"/>
    </source>
</evidence>
<dbReference type="EMBL" id="KN882048">
    <property type="protein sequence ID" value="KIY45358.1"/>
    <property type="molecule type" value="Genomic_DNA"/>
</dbReference>
<dbReference type="Gene3D" id="2.10.109.10">
    <property type="entry name" value="Umud Fragment, subunit A"/>
    <property type="match status" value="1"/>
</dbReference>
<reference evidence="10 11" key="1">
    <citation type="journal article" date="2015" name="Fungal Genet. Biol.">
        <title>Evolution of novel wood decay mechanisms in Agaricales revealed by the genome sequences of Fistulina hepatica and Cylindrobasidium torrendii.</title>
        <authorList>
            <person name="Floudas D."/>
            <person name="Held B.W."/>
            <person name="Riley R."/>
            <person name="Nagy L.G."/>
            <person name="Koehler G."/>
            <person name="Ransdell A.S."/>
            <person name="Younus H."/>
            <person name="Chow J."/>
            <person name="Chiniquy J."/>
            <person name="Lipzen A."/>
            <person name="Tritt A."/>
            <person name="Sun H."/>
            <person name="Haridas S."/>
            <person name="LaButti K."/>
            <person name="Ohm R.A."/>
            <person name="Kues U."/>
            <person name="Blanchette R.A."/>
            <person name="Grigoriev I.V."/>
            <person name="Minto R.E."/>
            <person name="Hibbett D.S."/>
        </authorList>
    </citation>
    <scope>NUCLEOTIDE SEQUENCE [LARGE SCALE GENOMIC DNA]</scope>
    <source>
        <strain evidence="10 11">ATCC 64428</strain>
    </source>
</reference>
<dbReference type="InterPro" id="IPR019757">
    <property type="entry name" value="Pept_S26A_signal_pept_1_Lys-AS"/>
</dbReference>
<dbReference type="Pfam" id="PF10502">
    <property type="entry name" value="Peptidase_S26"/>
    <property type="match status" value="2"/>
</dbReference>
<dbReference type="PANTHER" id="PTHR12383">
    <property type="entry name" value="PROTEASE FAMILY S26 MITOCHONDRIAL INNER MEMBRANE PROTEASE-RELATED"/>
    <property type="match status" value="1"/>
</dbReference>
<keyword evidence="11" id="KW-1185">Reference proteome</keyword>
<dbReference type="PANTHER" id="PTHR12383:SF16">
    <property type="entry name" value="MITOCHONDRIAL INNER MEMBRANE PROTEASE SUBUNIT 1"/>
    <property type="match status" value="1"/>
</dbReference>
<accession>A0A0D7A3I6</accession>
<proteinExistence type="inferred from homology"/>
<evidence type="ECO:0000256" key="2">
    <source>
        <dbReference type="ARBA" id="ARBA00022792"/>
    </source>
</evidence>
<dbReference type="CDD" id="cd06530">
    <property type="entry name" value="S26_SPase_I"/>
    <property type="match status" value="1"/>
</dbReference>
<dbReference type="GO" id="GO:0006627">
    <property type="term" value="P:protein processing involved in protein targeting to mitochondrion"/>
    <property type="evidence" value="ECO:0007669"/>
    <property type="project" value="TreeGrafter"/>
</dbReference>
<sequence>NVLCALHLFTQYVGRPSLTSGPSMLPTIGVSGEIVIESRLGYPFSEKRLFRGDLVTACKPMDPQRIVCKRILGLPGDVVCVDPTGEYAPSTEHIIIPQGHVWLAGDNAPYSIDSRSYGPVPIALIRGKLVARVCSLLLYVAGRLVLLFTLPGMAFQQSNNFQ</sequence>
<dbReference type="AlphaFoldDB" id="A0A0D7A3I6"/>
<name>A0A0D7A3I6_9AGAR</name>
<feature type="active site" evidence="7">
    <location>
        <position position="23"/>
    </location>
</feature>
<dbReference type="GO" id="GO:0004252">
    <property type="term" value="F:serine-type endopeptidase activity"/>
    <property type="evidence" value="ECO:0007669"/>
    <property type="project" value="InterPro"/>
</dbReference>
<dbReference type="GO" id="GO:0006465">
    <property type="term" value="P:signal peptide processing"/>
    <property type="evidence" value="ECO:0007669"/>
    <property type="project" value="InterPro"/>
</dbReference>
<feature type="domain" description="Peptidase S26" evidence="9">
    <location>
        <begin position="90"/>
        <end position="133"/>
    </location>
</feature>
<evidence type="ECO:0000256" key="7">
    <source>
        <dbReference type="PIRSR" id="PIRSR600223-1"/>
    </source>
</evidence>